<dbReference type="AlphaFoldDB" id="A0A7W5Y8S5"/>
<evidence type="ECO:0000313" key="4">
    <source>
        <dbReference type="EMBL" id="MBB3728838.1"/>
    </source>
</evidence>
<dbReference type="PROSITE" id="PS50830">
    <property type="entry name" value="TNASE_3"/>
    <property type="match status" value="1"/>
</dbReference>
<dbReference type="GO" id="GO:1990599">
    <property type="term" value="F:3' overhang single-stranded DNA endodeoxyribonuclease activity"/>
    <property type="evidence" value="ECO:0007669"/>
    <property type="project" value="UniProtKB-EC"/>
</dbReference>
<dbReference type="Gene3D" id="2.40.50.90">
    <property type="match status" value="1"/>
</dbReference>
<feature type="region of interest" description="Disordered" evidence="1">
    <location>
        <begin position="170"/>
        <end position="193"/>
    </location>
</feature>
<feature type="signal peptide" evidence="2">
    <location>
        <begin position="1"/>
        <end position="22"/>
    </location>
</feature>
<dbReference type="InterPro" id="IPR035437">
    <property type="entry name" value="SNase_OB-fold_sf"/>
</dbReference>
<keyword evidence="4" id="KW-0378">Hydrolase</keyword>
<dbReference type="EMBL" id="JACIBV010000001">
    <property type="protein sequence ID" value="MBB3728838.1"/>
    <property type="molecule type" value="Genomic_DNA"/>
</dbReference>
<evidence type="ECO:0000259" key="3">
    <source>
        <dbReference type="PROSITE" id="PS50830"/>
    </source>
</evidence>
<sequence>MRRTVAALALLAGFALVGSAFHLTRSTAPAPVVAPPEGARERATVLGVTDGDTLVVSPLEGRRRGREQRVRLIGLDAPENLPRPRCWARESTSALLRLAPRGSTVTLAFDRRRFDDHRRQLRYVWTASGEFVNARQLAEGNAFALRVRPNVAHAEEFARLERRARAARKGLWGSCPDPGPPSPAPRPSATPRS</sequence>
<dbReference type="SMART" id="SM00318">
    <property type="entry name" value="SNc"/>
    <property type="match status" value="1"/>
</dbReference>
<reference evidence="4 5" key="1">
    <citation type="submission" date="2020-08" db="EMBL/GenBank/DDBJ databases">
        <title>Sequencing the genomes of 1000 actinobacteria strains.</title>
        <authorList>
            <person name="Klenk H.-P."/>
        </authorList>
    </citation>
    <scope>NUCLEOTIDE SEQUENCE [LARGE SCALE GENOMIC DNA]</scope>
    <source>
        <strain evidence="4 5">DSM 44320</strain>
    </source>
</reference>
<evidence type="ECO:0000313" key="5">
    <source>
        <dbReference type="Proteomes" id="UP000579945"/>
    </source>
</evidence>
<gene>
    <name evidence="4" type="ORF">FHR33_004698</name>
</gene>
<evidence type="ECO:0000256" key="2">
    <source>
        <dbReference type="SAM" id="SignalP"/>
    </source>
</evidence>
<dbReference type="InterPro" id="IPR016071">
    <property type="entry name" value="Staphylococal_nuclease_OB-fold"/>
</dbReference>
<dbReference type="Proteomes" id="UP000579945">
    <property type="component" value="Unassembled WGS sequence"/>
</dbReference>
<dbReference type="RefSeq" id="WP_183651287.1">
    <property type="nucleotide sequence ID" value="NZ_BAAAXX010000088.1"/>
</dbReference>
<feature type="domain" description="TNase-like" evidence="3">
    <location>
        <begin position="39"/>
        <end position="174"/>
    </location>
</feature>
<feature type="chain" id="PRO_5038494662" evidence="2">
    <location>
        <begin position="23"/>
        <end position="193"/>
    </location>
</feature>
<evidence type="ECO:0000256" key="1">
    <source>
        <dbReference type="SAM" id="MobiDB-lite"/>
    </source>
</evidence>
<comment type="caution">
    <text evidence="4">The sequence shown here is derived from an EMBL/GenBank/DDBJ whole genome shotgun (WGS) entry which is preliminary data.</text>
</comment>
<dbReference type="EC" id="3.1.31.1" evidence="4"/>
<name>A0A7W5Y8S5_9ACTN</name>
<keyword evidence="5" id="KW-1185">Reference proteome</keyword>
<protein>
    <submittedName>
        <fullName evidence="4">Micrococcal nuclease</fullName>
        <ecNumber evidence="4">3.1.31.1</ecNumber>
    </submittedName>
</protein>
<organism evidence="4 5">
    <name type="scientific">Nonomuraea dietziae</name>
    <dbReference type="NCBI Taxonomy" id="65515"/>
    <lineage>
        <taxon>Bacteria</taxon>
        <taxon>Bacillati</taxon>
        <taxon>Actinomycetota</taxon>
        <taxon>Actinomycetes</taxon>
        <taxon>Streptosporangiales</taxon>
        <taxon>Streptosporangiaceae</taxon>
        <taxon>Nonomuraea</taxon>
    </lineage>
</organism>
<keyword evidence="2" id="KW-0732">Signal</keyword>
<dbReference type="SUPFAM" id="SSF50199">
    <property type="entry name" value="Staphylococcal nuclease"/>
    <property type="match status" value="1"/>
</dbReference>
<dbReference type="GeneID" id="95396437"/>
<dbReference type="Pfam" id="PF00565">
    <property type="entry name" value="SNase"/>
    <property type="match status" value="1"/>
</dbReference>
<feature type="compositionally biased region" description="Pro residues" evidence="1">
    <location>
        <begin position="177"/>
        <end position="193"/>
    </location>
</feature>
<accession>A0A7W5Y8S5</accession>
<proteinExistence type="predicted"/>